<dbReference type="EMBL" id="JAACFV010000078">
    <property type="protein sequence ID" value="KAF7506899.1"/>
    <property type="molecule type" value="Genomic_DNA"/>
</dbReference>
<dbReference type="AlphaFoldDB" id="A0A8H7AGB2"/>
<accession>A0A8H7AGB2</accession>
<keyword evidence="6 7" id="KW-0472">Membrane</keyword>
<dbReference type="Gene3D" id="1.20.120.1770">
    <property type="match status" value="1"/>
</dbReference>
<feature type="transmembrane region" description="Helical" evidence="7">
    <location>
        <begin position="336"/>
        <end position="356"/>
    </location>
</feature>
<dbReference type="Pfam" id="PF16010">
    <property type="entry name" value="CDH-cyt"/>
    <property type="match status" value="1"/>
</dbReference>
<evidence type="ECO:0000313" key="11">
    <source>
        <dbReference type="EMBL" id="KAF7506899.1"/>
    </source>
</evidence>
<keyword evidence="12" id="KW-1185">Reference proteome</keyword>
<comment type="subcellular location">
    <subcellularLocation>
        <location evidence="1">Membrane</location>
    </subcellularLocation>
</comment>
<dbReference type="SMART" id="SM00665">
    <property type="entry name" value="B561"/>
    <property type="match status" value="1"/>
</dbReference>
<feature type="signal peptide" evidence="8">
    <location>
        <begin position="1"/>
        <end position="25"/>
    </location>
</feature>
<comment type="caution">
    <text evidence="11">The sequence shown here is derived from an EMBL/GenBank/DDBJ whole genome shotgun (WGS) entry which is preliminary data.</text>
</comment>
<feature type="transmembrane region" description="Helical" evidence="7">
    <location>
        <begin position="298"/>
        <end position="316"/>
    </location>
</feature>
<organism evidence="11 12">
    <name type="scientific">Endocarpon pusillum</name>
    <dbReference type="NCBI Taxonomy" id="364733"/>
    <lineage>
        <taxon>Eukaryota</taxon>
        <taxon>Fungi</taxon>
        <taxon>Dikarya</taxon>
        <taxon>Ascomycota</taxon>
        <taxon>Pezizomycotina</taxon>
        <taxon>Eurotiomycetes</taxon>
        <taxon>Chaetothyriomycetidae</taxon>
        <taxon>Verrucariales</taxon>
        <taxon>Verrucariaceae</taxon>
        <taxon>Endocarpon</taxon>
    </lineage>
</organism>
<dbReference type="Gene3D" id="2.60.40.1210">
    <property type="entry name" value="Cellobiose dehydrogenase, cytochrome domain"/>
    <property type="match status" value="1"/>
</dbReference>
<evidence type="ECO:0000256" key="1">
    <source>
        <dbReference type="ARBA" id="ARBA00004370"/>
    </source>
</evidence>
<evidence type="ECO:0000259" key="10">
    <source>
        <dbReference type="SMART" id="SM00665"/>
    </source>
</evidence>
<dbReference type="Pfam" id="PF03188">
    <property type="entry name" value="Cytochrom_B561"/>
    <property type="match status" value="1"/>
</dbReference>
<protein>
    <recommendedName>
        <fullName evidence="13">DOMON domain-containing protein</fullName>
    </recommendedName>
</protein>
<evidence type="ECO:0008006" key="13">
    <source>
        <dbReference type="Google" id="ProtNLM"/>
    </source>
</evidence>
<proteinExistence type="predicted"/>
<dbReference type="SMART" id="SM00664">
    <property type="entry name" value="DoH"/>
    <property type="match status" value="1"/>
</dbReference>
<feature type="domain" description="DOMON" evidence="9">
    <location>
        <begin position="69"/>
        <end position="165"/>
    </location>
</feature>
<feature type="transmembrane region" description="Helical" evidence="7">
    <location>
        <begin position="254"/>
        <end position="278"/>
    </location>
</feature>
<evidence type="ECO:0000256" key="4">
    <source>
        <dbReference type="ARBA" id="ARBA00022982"/>
    </source>
</evidence>
<keyword evidence="4" id="KW-0249">Electron transport</keyword>
<evidence type="ECO:0000256" key="2">
    <source>
        <dbReference type="ARBA" id="ARBA00022448"/>
    </source>
</evidence>
<keyword evidence="5 7" id="KW-1133">Transmembrane helix</keyword>
<name>A0A8H7AGB2_9EURO</name>
<evidence type="ECO:0000256" key="8">
    <source>
        <dbReference type="SAM" id="SignalP"/>
    </source>
</evidence>
<keyword evidence="2" id="KW-0813">Transport</keyword>
<dbReference type="CDD" id="cd08760">
    <property type="entry name" value="Cyt_b561_FRRS1_like"/>
    <property type="match status" value="1"/>
</dbReference>
<dbReference type="InterPro" id="IPR006593">
    <property type="entry name" value="Cyt_b561/ferric_Rdtase_TM"/>
</dbReference>
<evidence type="ECO:0000256" key="5">
    <source>
        <dbReference type="ARBA" id="ARBA00022989"/>
    </source>
</evidence>
<evidence type="ECO:0000256" key="7">
    <source>
        <dbReference type="SAM" id="Phobius"/>
    </source>
</evidence>
<dbReference type="PANTHER" id="PTHR47797">
    <property type="entry name" value="DEHYDROGENASE, PUTATIVE (AFU_ORTHOLOGUE AFUA_8G05805)-RELATED"/>
    <property type="match status" value="1"/>
</dbReference>
<feature type="chain" id="PRO_5034938145" description="DOMON domain-containing protein" evidence="8">
    <location>
        <begin position="26"/>
        <end position="473"/>
    </location>
</feature>
<evidence type="ECO:0000256" key="6">
    <source>
        <dbReference type="ARBA" id="ARBA00023136"/>
    </source>
</evidence>
<dbReference type="InterPro" id="IPR005018">
    <property type="entry name" value="DOMON_domain"/>
</dbReference>
<evidence type="ECO:0000313" key="12">
    <source>
        <dbReference type="Proteomes" id="UP000606974"/>
    </source>
</evidence>
<dbReference type="Proteomes" id="UP000606974">
    <property type="component" value="Unassembled WGS sequence"/>
</dbReference>
<evidence type="ECO:0000259" key="9">
    <source>
        <dbReference type="SMART" id="SM00664"/>
    </source>
</evidence>
<dbReference type="GO" id="GO:0016020">
    <property type="term" value="C:membrane"/>
    <property type="evidence" value="ECO:0007669"/>
    <property type="project" value="UniProtKB-SubCell"/>
</dbReference>
<gene>
    <name evidence="11" type="ORF">GJ744_011140</name>
</gene>
<dbReference type="OrthoDB" id="19261at2759"/>
<dbReference type="CDD" id="cd09630">
    <property type="entry name" value="CDH_like_cytochrome"/>
    <property type="match status" value="1"/>
</dbReference>
<evidence type="ECO:0000256" key="3">
    <source>
        <dbReference type="ARBA" id="ARBA00022692"/>
    </source>
</evidence>
<dbReference type="SUPFAM" id="SSF49344">
    <property type="entry name" value="CBD9-like"/>
    <property type="match status" value="1"/>
</dbReference>
<feature type="domain" description="Cytochrome b561" evidence="10">
    <location>
        <begin position="227"/>
        <end position="353"/>
    </location>
</feature>
<reference evidence="11" key="1">
    <citation type="submission" date="2020-02" db="EMBL/GenBank/DDBJ databases">
        <authorList>
            <person name="Palmer J.M."/>
        </authorList>
    </citation>
    <scope>NUCLEOTIDE SEQUENCE</scope>
    <source>
        <strain evidence="11">EPUS1.4</strain>
        <tissue evidence="11">Thallus</tissue>
    </source>
</reference>
<keyword evidence="8" id="KW-0732">Signal</keyword>
<sequence length="473" mass="51626">MKVLNTEPWLPSILFLTVFIAEVLATRPASTFIVQGDQNSSLTLSVNVPLYPNNDDLFFHVSAPAGHAWVGFGFGTEMKDALIFVAYPSENGKNVTLSPRIGPYHEQPEHTKAVGVHILEGTFVDNETYNINAHCISCRSWPLPVAERGEIDVTSTAQPMIYALGPVDSFLHSDSQEASITQHIEHGKLMMDLTAATGEGGVPCLSTTESGVIHGQCPPNAHPATIVHGVIMAACFVVFFPLGSLLTRLPVRHAFWIHVICQCSTILLALGGFTLGIYNSVRNNKHPKLNSPHQGLGLTLILLLLIQPTLGFRGFLYHHKEPQPHSLTLTGKIHRYLGPGIILAGIINGALGLVFANDTVRLPPYFGLFLFIAIIYALTYRIFQRRRVRNNAINSAAAANFRTRATPATAWAGTAAALRSPYDVPLQSYEDGDNLSHRSSLSLGSFNRVEADVEHAPAVYVNVTPKNEETRMS</sequence>
<feature type="transmembrane region" description="Helical" evidence="7">
    <location>
        <begin position="226"/>
        <end position="247"/>
    </location>
</feature>
<feature type="transmembrane region" description="Helical" evidence="7">
    <location>
        <begin position="362"/>
        <end position="383"/>
    </location>
</feature>
<dbReference type="PANTHER" id="PTHR47797:SF1">
    <property type="entry name" value="CYTOCHROME B561 DOMAIN-CONTAINING PROTEIN-RELATED"/>
    <property type="match status" value="1"/>
</dbReference>
<keyword evidence="3 7" id="KW-0812">Transmembrane</keyword>
<dbReference type="InterPro" id="IPR015920">
    <property type="entry name" value="Cellobiose_DH-like_cyt"/>
</dbReference>